<keyword evidence="1" id="KW-0343">GTPase activation</keyword>
<dbReference type="VEuPathDB" id="PiroplasmaDB:TA19035"/>
<dbReference type="EMBL" id="UIVS01000001">
    <property type="protein sequence ID" value="SVP89494.1"/>
    <property type="molecule type" value="Genomic_DNA"/>
</dbReference>
<evidence type="ECO:0000256" key="3">
    <source>
        <dbReference type="ARBA" id="ARBA00022771"/>
    </source>
</evidence>
<accession>A0A3B0MEG2</accession>
<dbReference type="InterPro" id="IPR001164">
    <property type="entry name" value="ArfGAP_dom"/>
</dbReference>
<evidence type="ECO:0000256" key="4">
    <source>
        <dbReference type="ARBA" id="ARBA00022833"/>
    </source>
</evidence>
<evidence type="ECO:0000256" key="2">
    <source>
        <dbReference type="ARBA" id="ARBA00022723"/>
    </source>
</evidence>
<evidence type="ECO:0000256" key="5">
    <source>
        <dbReference type="PROSITE-ProRule" id="PRU00288"/>
    </source>
</evidence>
<organism evidence="8">
    <name type="scientific">Theileria annulata</name>
    <dbReference type="NCBI Taxonomy" id="5874"/>
    <lineage>
        <taxon>Eukaryota</taxon>
        <taxon>Sar</taxon>
        <taxon>Alveolata</taxon>
        <taxon>Apicomplexa</taxon>
        <taxon>Aconoidasida</taxon>
        <taxon>Piroplasmida</taxon>
        <taxon>Theileriidae</taxon>
        <taxon>Theileria</taxon>
    </lineage>
</organism>
<dbReference type="SUPFAM" id="SSF57863">
    <property type="entry name" value="ArfGap/RecO-like zinc finger"/>
    <property type="match status" value="1"/>
</dbReference>
<feature type="compositionally biased region" description="Basic and acidic residues" evidence="6">
    <location>
        <begin position="231"/>
        <end position="242"/>
    </location>
</feature>
<reference evidence="8" key="1">
    <citation type="submission" date="2018-07" db="EMBL/GenBank/DDBJ databases">
        <authorList>
            <person name="Quirk P.G."/>
            <person name="Krulwich T.A."/>
        </authorList>
    </citation>
    <scope>NUCLEOTIDE SEQUENCE</scope>
    <source>
        <strain evidence="8">Anand</strain>
    </source>
</reference>
<keyword evidence="2" id="KW-0479">Metal-binding</keyword>
<feature type="domain" description="Arf-GAP" evidence="7">
    <location>
        <begin position="4"/>
        <end position="135"/>
    </location>
</feature>
<dbReference type="SMART" id="SM00105">
    <property type="entry name" value="ArfGap"/>
    <property type="match status" value="1"/>
</dbReference>
<sequence>MSSTDFISKVCSIDGNNFCADCGSRAPRWASVNLGVLLCINCSGIHRTLGVHLSQVKSLTLDNLKPDWIKSLLSIGNNVANTYYLYKLPSDVSRYYASASPRLVDTQIIFFSDMEIWIRNKYEKKVYAMDGLDEPFLLLSKGYNPRESVLNRTLPDSQPVSQYKHHHSPKHQPVSDLLSLGETFGVRSNYNEGVKSNVKDGMKSSFADDFNPFSIDNTQRTNDIFWPNDNQSRRSYKDESRETLGVPDVPEPEDSDKIRDAKIEAAKNSIAKLFQNPTQIGFKNSSYNSVKPNCVSGDGLDFDNTNLKDNLESLNRNL</sequence>
<dbReference type="GO" id="GO:0005737">
    <property type="term" value="C:cytoplasm"/>
    <property type="evidence" value="ECO:0007669"/>
    <property type="project" value="TreeGrafter"/>
</dbReference>
<gene>
    <name evidence="8" type="ORF">TAT_000019000</name>
    <name evidence="9" type="ORF">TAV_000018900</name>
</gene>
<dbReference type="PROSITE" id="PS50115">
    <property type="entry name" value="ARFGAP"/>
    <property type="match status" value="1"/>
</dbReference>
<dbReference type="CDD" id="cd08204">
    <property type="entry name" value="ArfGap"/>
    <property type="match status" value="1"/>
</dbReference>
<keyword evidence="3 5" id="KW-0863">Zinc-finger</keyword>
<dbReference type="InterPro" id="IPR037278">
    <property type="entry name" value="ARFGAP/RecO"/>
</dbReference>
<dbReference type="GO" id="GO:0008270">
    <property type="term" value="F:zinc ion binding"/>
    <property type="evidence" value="ECO:0007669"/>
    <property type="project" value="UniProtKB-KW"/>
</dbReference>
<keyword evidence="4" id="KW-0862">Zinc</keyword>
<evidence type="ECO:0000313" key="8">
    <source>
        <dbReference type="EMBL" id="SVP88325.1"/>
    </source>
</evidence>
<dbReference type="PRINTS" id="PR00405">
    <property type="entry name" value="REVINTRACTNG"/>
</dbReference>
<dbReference type="Pfam" id="PF01412">
    <property type="entry name" value="ArfGap"/>
    <property type="match status" value="1"/>
</dbReference>
<proteinExistence type="predicted"/>
<dbReference type="PANTHER" id="PTHR45705">
    <property type="entry name" value="FI20236P1"/>
    <property type="match status" value="1"/>
</dbReference>
<dbReference type="InterPro" id="IPR051718">
    <property type="entry name" value="ARF_GTPase-activating"/>
</dbReference>
<dbReference type="GO" id="GO:0005096">
    <property type="term" value="F:GTPase activator activity"/>
    <property type="evidence" value="ECO:0007669"/>
    <property type="project" value="UniProtKB-KW"/>
</dbReference>
<evidence type="ECO:0000256" key="1">
    <source>
        <dbReference type="ARBA" id="ARBA00022468"/>
    </source>
</evidence>
<evidence type="ECO:0000256" key="6">
    <source>
        <dbReference type="SAM" id="MobiDB-lite"/>
    </source>
</evidence>
<dbReference type="EMBL" id="UIVT01000001">
    <property type="protein sequence ID" value="SVP88325.1"/>
    <property type="molecule type" value="Genomic_DNA"/>
</dbReference>
<protein>
    <submittedName>
        <fullName evidence="8">GTPase-activating protein, putative</fullName>
    </submittedName>
</protein>
<dbReference type="PANTHER" id="PTHR45705:SF1">
    <property type="entry name" value="FI20236P1"/>
    <property type="match status" value="1"/>
</dbReference>
<evidence type="ECO:0000313" key="9">
    <source>
        <dbReference type="EMBL" id="SVP89494.1"/>
    </source>
</evidence>
<dbReference type="AlphaFoldDB" id="A0A3B0MEG2"/>
<dbReference type="InterPro" id="IPR038508">
    <property type="entry name" value="ArfGAP_dom_sf"/>
</dbReference>
<evidence type="ECO:0000259" key="7">
    <source>
        <dbReference type="PROSITE" id="PS50115"/>
    </source>
</evidence>
<dbReference type="Gene3D" id="1.10.220.150">
    <property type="entry name" value="Arf GTPase activating protein"/>
    <property type="match status" value="1"/>
</dbReference>
<name>A0A3B0MEG2_THEAN</name>
<feature type="region of interest" description="Disordered" evidence="6">
    <location>
        <begin position="221"/>
        <end position="255"/>
    </location>
</feature>
<dbReference type="FunFam" id="1.10.220.150:FF:000009">
    <property type="entry name" value="stromal membrane-associated protein 1 isoform X1"/>
    <property type="match status" value="1"/>
</dbReference>